<reference evidence="1" key="1">
    <citation type="submission" date="2014-05" db="EMBL/GenBank/DDBJ databases">
        <authorList>
            <person name="Chronopoulou M."/>
        </authorList>
    </citation>
    <scope>NUCLEOTIDE SEQUENCE</scope>
    <source>
        <tissue evidence="1">Whole organism</tissue>
    </source>
</reference>
<evidence type="ECO:0000313" key="1">
    <source>
        <dbReference type="EMBL" id="CDW40832.1"/>
    </source>
</evidence>
<organism evidence="1">
    <name type="scientific">Lepeophtheirus salmonis</name>
    <name type="common">Salmon louse</name>
    <name type="synonym">Caligus salmonis</name>
    <dbReference type="NCBI Taxonomy" id="72036"/>
    <lineage>
        <taxon>Eukaryota</taxon>
        <taxon>Metazoa</taxon>
        <taxon>Ecdysozoa</taxon>
        <taxon>Arthropoda</taxon>
        <taxon>Crustacea</taxon>
        <taxon>Multicrustacea</taxon>
        <taxon>Hexanauplia</taxon>
        <taxon>Copepoda</taxon>
        <taxon>Siphonostomatoida</taxon>
        <taxon>Caligidae</taxon>
        <taxon>Lepeophtheirus</taxon>
    </lineage>
</organism>
<dbReference type="EMBL" id="HACA01023471">
    <property type="protein sequence ID" value="CDW40832.1"/>
    <property type="molecule type" value="Transcribed_RNA"/>
</dbReference>
<protein>
    <submittedName>
        <fullName evidence="1">Uncharacterized protein</fullName>
    </submittedName>
</protein>
<proteinExistence type="predicted"/>
<accession>A0A0K2USH3</accession>
<name>A0A0K2USH3_LEPSM</name>
<dbReference type="AlphaFoldDB" id="A0A0K2USH3"/>
<sequence length="73" mass="7890">MDVGTHLNLKERDGIIQHLDLNCHHFTRSHSGWRGSSSTHRASSANVIPSGGTSRNCSAVFITATLSTMILTV</sequence>